<evidence type="ECO:0000313" key="1">
    <source>
        <dbReference type="EMBL" id="MBB3210638.1"/>
    </source>
</evidence>
<accession>A0A7W5H9K2</accession>
<gene>
    <name evidence="1" type="ORF">FHS27_006486</name>
</gene>
<proteinExistence type="predicted"/>
<dbReference type="AlphaFoldDB" id="A0A7W5H9K2"/>
<protein>
    <submittedName>
        <fullName evidence="1">Uncharacterized protein</fullName>
    </submittedName>
</protein>
<name>A0A7W5H9K2_9BACT</name>
<keyword evidence="2" id="KW-1185">Reference proteome</keyword>
<sequence length="59" mass="6765">MTYLLCLNDFGYTHNNGAGRVTWFLRKGLRHTYQLCRRGLALVQFLVVQTSLASFRAVS</sequence>
<dbReference type="EMBL" id="JACHXU010000046">
    <property type="protein sequence ID" value="MBB3210638.1"/>
    <property type="molecule type" value="Genomic_DNA"/>
</dbReference>
<comment type="caution">
    <text evidence="1">The sequence shown here is derived from an EMBL/GenBank/DDBJ whole genome shotgun (WGS) entry which is preliminary data.</text>
</comment>
<reference evidence="1 2" key="1">
    <citation type="submission" date="2020-08" db="EMBL/GenBank/DDBJ databases">
        <title>Genomic Encyclopedia of Type Strains, Phase III (KMG-III): the genomes of soil and plant-associated and newly described type strains.</title>
        <authorList>
            <person name="Whitman W."/>
        </authorList>
    </citation>
    <scope>NUCLEOTIDE SEQUENCE [LARGE SCALE GENOMIC DNA]</scope>
    <source>
        <strain evidence="1 2">CECT 8075</strain>
    </source>
</reference>
<organism evidence="1 2">
    <name type="scientific">Aporhodopirellula rubra</name>
    <dbReference type="NCBI Taxonomy" id="980271"/>
    <lineage>
        <taxon>Bacteria</taxon>
        <taxon>Pseudomonadati</taxon>
        <taxon>Planctomycetota</taxon>
        <taxon>Planctomycetia</taxon>
        <taxon>Pirellulales</taxon>
        <taxon>Pirellulaceae</taxon>
        <taxon>Aporhodopirellula</taxon>
    </lineage>
</organism>
<evidence type="ECO:0000313" key="2">
    <source>
        <dbReference type="Proteomes" id="UP000536179"/>
    </source>
</evidence>
<dbReference type="Proteomes" id="UP000536179">
    <property type="component" value="Unassembled WGS sequence"/>
</dbReference>